<organism evidence="3 4">
    <name type="scientific">Oryza rufipogon</name>
    <name type="common">Brownbeard rice</name>
    <name type="synonym">Asian wild rice</name>
    <dbReference type="NCBI Taxonomy" id="4529"/>
    <lineage>
        <taxon>Eukaryota</taxon>
        <taxon>Viridiplantae</taxon>
        <taxon>Streptophyta</taxon>
        <taxon>Embryophyta</taxon>
        <taxon>Tracheophyta</taxon>
        <taxon>Spermatophyta</taxon>
        <taxon>Magnoliopsida</taxon>
        <taxon>Liliopsida</taxon>
        <taxon>Poales</taxon>
        <taxon>Poaceae</taxon>
        <taxon>BOP clade</taxon>
        <taxon>Oryzoideae</taxon>
        <taxon>Oryzeae</taxon>
        <taxon>Oryzinae</taxon>
        <taxon>Oryza</taxon>
    </lineage>
</organism>
<evidence type="ECO:0008006" key="5">
    <source>
        <dbReference type="Google" id="ProtNLM"/>
    </source>
</evidence>
<dbReference type="PANTHER" id="PTHR31374">
    <property type="entry name" value="AUXIN-INDUCED PROTEIN-LIKE-RELATED"/>
    <property type="match status" value="1"/>
</dbReference>
<keyword evidence="4" id="KW-1185">Reference proteome</keyword>
<dbReference type="STRING" id="4529.A0A0E0NZ44"/>
<sequence>MYPPTHTATPTPLATDHPLPAAELSISPQSQVCVSGIDEAAHPAALPRRRLLRRRRLVVVAGEAAGRRDEEEGGGGRGAGTKKKAAAAGVPPEGHVPVDVGEEGEEATERFLVRAELLGRPALAELLGRAAQEYGYDHRGPLRIPCSPAAFRRALAGAGDGDHDDDG</sequence>
<accession>A0A0E0NZ44</accession>
<proteinExistence type="inferred from homology"/>
<feature type="region of interest" description="Disordered" evidence="2">
    <location>
        <begin position="62"/>
        <end position="103"/>
    </location>
</feature>
<name>A0A0E0NZ44_ORYRU</name>
<comment type="similarity">
    <text evidence="1">Belongs to the ARG7 family.</text>
</comment>
<dbReference type="GO" id="GO:0009733">
    <property type="term" value="P:response to auxin"/>
    <property type="evidence" value="ECO:0007669"/>
    <property type="project" value="InterPro"/>
</dbReference>
<dbReference type="Gramene" id="ORUFI03G29450.1">
    <property type="protein sequence ID" value="ORUFI03G29450.1"/>
    <property type="gene ID" value="ORUFI03G29450"/>
</dbReference>
<dbReference type="AlphaFoldDB" id="A0A0E0NZ44"/>
<evidence type="ECO:0000256" key="1">
    <source>
        <dbReference type="ARBA" id="ARBA00006974"/>
    </source>
</evidence>
<dbReference type="PANTHER" id="PTHR31374:SF49">
    <property type="entry name" value="AUXIN RESPONSIVE PROTEIN, EXPRESSED"/>
    <property type="match status" value="1"/>
</dbReference>
<dbReference type="Proteomes" id="UP000008022">
    <property type="component" value="Unassembled WGS sequence"/>
</dbReference>
<dbReference type="EnsemblPlants" id="ORUFI03G29450.1">
    <property type="protein sequence ID" value="ORUFI03G29450.1"/>
    <property type="gene ID" value="ORUFI03G29450"/>
</dbReference>
<dbReference type="Pfam" id="PF02519">
    <property type="entry name" value="Auxin_inducible"/>
    <property type="match status" value="1"/>
</dbReference>
<dbReference type="HOGENOM" id="CLU_098106_7_1_1"/>
<dbReference type="InterPro" id="IPR003676">
    <property type="entry name" value="SAUR_fam"/>
</dbReference>
<reference evidence="3" key="2">
    <citation type="submission" date="2015-06" db="UniProtKB">
        <authorList>
            <consortium name="EnsemblPlants"/>
        </authorList>
    </citation>
    <scope>IDENTIFICATION</scope>
</reference>
<evidence type="ECO:0000256" key="2">
    <source>
        <dbReference type="SAM" id="MobiDB-lite"/>
    </source>
</evidence>
<evidence type="ECO:0000313" key="4">
    <source>
        <dbReference type="Proteomes" id="UP000008022"/>
    </source>
</evidence>
<dbReference type="eggNOG" id="ENOG502S1QJ">
    <property type="taxonomic scope" value="Eukaryota"/>
</dbReference>
<reference evidence="4" key="1">
    <citation type="submission" date="2013-06" db="EMBL/GenBank/DDBJ databases">
        <authorList>
            <person name="Zhao Q."/>
        </authorList>
    </citation>
    <scope>NUCLEOTIDE SEQUENCE</scope>
    <source>
        <strain evidence="4">cv. W1943</strain>
    </source>
</reference>
<protein>
    <recommendedName>
        <fullName evidence="5">Auxin-responsive protein</fullName>
    </recommendedName>
</protein>
<evidence type="ECO:0000313" key="3">
    <source>
        <dbReference type="EnsemblPlants" id="ORUFI03G29450.1"/>
    </source>
</evidence>